<evidence type="ECO:0008006" key="3">
    <source>
        <dbReference type="Google" id="ProtNLM"/>
    </source>
</evidence>
<proteinExistence type="predicted"/>
<dbReference type="Proteomes" id="UP000295453">
    <property type="component" value="Unassembled WGS sequence"/>
</dbReference>
<accession>A0A4R1BYC8</accession>
<name>A0A4R1BYC8_9ACTN</name>
<dbReference type="OrthoDB" id="5052058at2"/>
<dbReference type="Pfam" id="PF18906">
    <property type="entry name" value="Phage_tube_2"/>
    <property type="match status" value="1"/>
</dbReference>
<evidence type="ECO:0000313" key="2">
    <source>
        <dbReference type="Proteomes" id="UP000295453"/>
    </source>
</evidence>
<dbReference type="AlphaFoldDB" id="A0A4R1BYC8"/>
<reference evidence="1 2" key="1">
    <citation type="submission" date="2019-03" db="EMBL/GenBank/DDBJ databases">
        <authorList>
            <person name="Kim M.K.M."/>
        </authorList>
    </citation>
    <scope>NUCLEOTIDE SEQUENCE [LARGE SCALE GENOMIC DNA]</scope>
    <source>
        <strain evidence="1 2">18JY15-6</strain>
    </source>
</reference>
<sequence>MAGTQDCSIGIAVESTYKTYVAPTRWYEFLDESLDWNKNVKQGQGIRVGSRVARSGRRVVPTADGGGDITLECCSKGMGLLWQAALGTGVSTLVSGTTYQQNFTLGDTPSSLTVQKGLVEVGGTVDAYSFLGGMVSGFEFNFPNADIATLKLSVDAGDLTTAQAYAAPSYPSAPVNLFQFANATLFTGTLTAPTTTVLASAITPLANVRGGSVAVNHNIRSDRFNATGTGRKDKPTKGLSEITGKLDVEYASTTFRDAVLNETPMNLLVTLTAGSLSTGVETLQVVIPEIKLDGELPKANGTDLIVQSVSFAGLDNLTAAQPIWVVQRTADNAL</sequence>
<gene>
    <name evidence="1" type="ORF">EPD65_11710</name>
</gene>
<protein>
    <recommendedName>
        <fullName evidence="3">Major tail protein</fullName>
    </recommendedName>
</protein>
<evidence type="ECO:0000313" key="1">
    <source>
        <dbReference type="EMBL" id="TCJ23021.1"/>
    </source>
</evidence>
<dbReference type="InterPro" id="IPR044000">
    <property type="entry name" value="Phage_tube_2"/>
</dbReference>
<organism evidence="1 2">
    <name type="scientific">Nocardioides jejuensis</name>
    <dbReference type="NCBI Taxonomy" id="2502782"/>
    <lineage>
        <taxon>Bacteria</taxon>
        <taxon>Bacillati</taxon>
        <taxon>Actinomycetota</taxon>
        <taxon>Actinomycetes</taxon>
        <taxon>Propionibacteriales</taxon>
        <taxon>Nocardioidaceae</taxon>
        <taxon>Nocardioides</taxon>
    </lineage>
</organism>
<comment type="caution">
    <text evidence="1">The sequence shown here is derived from an EMBL/GenBank/DDBJ whole genome shotgun (WGS) entry which is preliminary data.</text>
</comment>
<dbReference type="EMBL" id="SJZJ01000019">
    <property type="protein sequence ID" value="TCJ23021.1"/>
    <property type="molecule type" value="Genomic_DNA"/>
</dbReference>
<keyword evidence="2" id="KW-1185">Reference proteome</keyword>
<dbReference type="RefSeq" id="WP_131584333.1">
    <property type="nucleotide sequence ID" value="NZ_SJZJ01000019.1"/>
</dbReference>